<evidence type="ECO:0000313" key="9">
    <source>
        <dbReference type="EMBL" id="KAF2649863.1"/>
    </source>
</evidence>
<evidence type="ECO:0000256" key="1">
    <source>
        <dbReference type="ARBA" id="ARBA00022723"/>
    </source>
</evidence>
<dbReference type="InterPro" id="IPR036864">
    <property type="entry name" value="Zn2-C6_fun-type_DNA-bd_sf"/>
</dbReference>
<dbReference type="GO" id="GO:0006351">
    <property type="term" value="P:DNA-templated transcription"/>
    <property type="evidence" value="ECO:0007669"/>
    <property type="project" value="InterPro"/>
</dbReference>
<evidence type="ECO:0000256" key="7">
    <source>
        <dbReference type="SAM" id="MobiDB-lite"/>
    </source>
</evidence>
<feature type="compositionally biased region" description="Polar residues" evidence="7">
    <location>
        <begin position="86"/>
        <end position="107"/>
    </location>
</feature>
<dbReference type="OrthoDB" id="10251155at2759"/>
<evidence type="ECO:0000256" key="5">
    <source>
        <dbReference type="ARBA" id="ARBA00023163"/>
    </source>
</evidence>
<dbReference type="PROSITE" id="PS50048">
    <property type="entry name" value="ZN2_CY6_FUNGAL_2"/>
    <property type="match status" value="1"/>
</dbReference>
<dbReference type="GO" id="GO:0003677">
    <property type="term" value="F:DNA binding"/>
    <property type="evidence" value="ECO:0007669"/>
    <property type="project" value="UniProtKB-KW"/>
</dbReference>
<accession>A0A6A6STF4</accession>
<dbReference type="SMART" id="SM00066">
    <property type="entry name" value="GAL4"/>
    <property type="match status" value="1"/>
</dbReference>
<dbReference type="InterPro" id="IPR007219">
    <property type="entry name" value="XnlR_reg_dom"/>
</dbReference>
<dbReference type="PANTHER" id="PTHR47171">
    <property type="entry name" value="FARA-RELATED"/>
    <property type="match status" value="1"/>
</dbReference>
<organism evidence="9 10">
    <name type="scientific">Lophiostoma macrostomum CBS 122681</name>
    <dbReference type="NCBI Taxonomy" id="1314788"/>
    <lineage>
        <taxon>Eukaryota</taxon>
        <taxon>Fungi</taxon>
        <taxon>Dikarya</taxon>
        <taxon>Ascomycota</taxon>
        <taxon>Pezizomycotina</taxon>
        <taxon>Dothideomycetes</taxon>
        <taxon>Pleosporomycetidae</taxon>
        <taxon>Pleosporales</taxon>
        <taxon>Lophiostomataceae</taxon>
        <taxon>Lophiostoma</taxon>
    </lineage>
</organism>
<feature type="region of interest" description="Disordered" evidence="7">
    <location>
        <begin position="55"/>
        <end position="145"/>
    </location>
</feature>
<dbReference type="GO" id="GO:0008270">
    <property type="term" value="F:zinc ion binding"/>
    <property type="evidence" value="ECO:0007669"/>
    <property type="project" value="InterPro"/>
</dbReference>
<dbReference type="EMBL" id="MU004476">
    <property type="protein sequence ID" value="KAF2649863.1"/>
    <property type="molecule type" value="Genomic_DNA"/>
</dbReference>
<gene>
    <name evidence="9" type="ORF">K491DRAFT_609922</name>
</gene>
<dbReference type="PROSITE" id="PS00463">
    <property type="entry name" value="ZN2_CY6_FUNGAL_1"/>
    <property type="match status" value="1"/>
</dbReference>
<keyword evidence="10" id="KW-1185">Reference proteome</keyword>
<keyword evidence="6" id="KW-0539">Nucleus</keyword>
<dbReference type="InterPro" id="IPR001138">
    <property type="entry name" value="Zn2Cys6_DnaBD"/>
</dbReference>
<keyword evidence="1" id="KW-0479">Metal-binding</keyword>
<dbReference type="Gene3D" id="4.10.240.10">
    <property type="entry name" value="Zn(2)-C6 fungal-type DNA-binding domain"/>
    <property type="match status" value="1"/>
</dbReference>
<dbReference type="CDD" id="cd00067">
    <property type="entry name" value="GAL4"/>
    <property type="match status" value="1"/>
</dbReference>
<reference evidence="9" key="1">
    <citation type="journal article" date="2020" name="Stud. Mycol.">
        <title>101 Dothideomycetes genomes: a test case for predicting lifestyles and emergence of pathogens.</title>
        <authorList>
            <person name="Haridas S."/>
            <person name="Albert R."/>
            <person name="Binder M."/>
            <person name="Bloem J."/>
            <person name="Labutti K."/>
            <person name="Salamov A."/>
            <person name="Andreopoulos B."/>
            <person name="Baker S."/>
            <person name="Barry K."/>
            <person name="Bills G."/>
            <person name="Bluhm B."/>
            <person name="Cannon C."/>
            <person name="Castanera R."/>
            <person name="Culley D."/>
            <person name="Daum C."/>
            <person name="Ezra D."/>
            <person name="Gonzalez J."/>
            <person name="Henrissat B."/>
            <person name="Kuo A."/>
            <person name="Liang C."/>
            <person name="Lipzen A."/>
            <person name="Lutzoni F."/>
            <person name="Magnuson J."/>
            <person name="Mondo S."/>
            <person name="Nolan M."/>
            <person name="Ohm R."/>
            <person name="Pangilinan J."/>
            <person name="Park H.-J."/>
            <person name="Ramirez L."/>
            <person name="Alfaro M."/>
            <person name="Sun H."/>
            <person name="Tritt A."/>
            <person name="Yoshinaga Y."/>
            <person name="Zwiers L.-H."/>
            <person name="Turgeon B."/>
            <person name="Goodwin S."/>
            <person name="Spatafora J."/>
            <person name="Crous P."/>
            <person name="Grigoriev I."/>
        </authorList>
    </citation>
    <scope>NUCLEOTIDE SEQUENCE</scope>
    <source>
        <strain evidence="9">CBS 122681</strain>
    </source>
</reference>
<name>A0A6A6STF4_9PLEO</name>
<dbReference type="SUPFAM" id="SSF57701">
    <property type="entry name" value="Zn2/Cys6 DNA-binding domain"/>
    <property type="match status" value="1"/>
</dbReference>
<evidence type="ECO:0000259" key="8">
    <source>
        <dbReference type="PROSITE" id="PS50048"/>
    </source>
</evidence>
<keyword evidence="5" id="KW-0804">Transcription</keyword>
<feature type="compositionally biased region" description="Basic and acidic residues" evidence="7">
    <location>
        <begin position="130"/>
        <end position="141"/>
    </location>
</feature>
<keyword evidence="3" id="KW-0805">Transcription regulation</keyword>
<feature type="domain" description="Zn(2)-C6 fungal-type" evidence="8">
    <location>
        <begin position="15"/>
        <end position="47"/>
    </location>
</feature>
<dbReference type="CDD" id="cd12148">
    <property type="entry name" value="fungal_TF_MHR"/>
    <property type="match status" value="1"/>
</dbReference>
<evidence type="ECO:0000256" key="4">
    <source>
        <dbReference type="ARBA" id="ARBA00023125"/>
    </source>
</evidence>
<keyword evidence="4" id="KW-0238">DNA-binding</keyword>
<dbReference type="SMART" id="SM00906">
    <property type="entry name" value="Fungal_trans"/>
    <property type="match status" value="1"/>
</dbReference>
<evidence type="ECO:0000256" key="6">
    <source>
        <dbReference type="ARBA" id="ARBA00023242"/>
    </source>
</evidence>
<proteinExistence type="predicted"/>
<dbReference type="AlphaFoldDB" id="A0A6A6STF4"/>
<evidence type="ECO:0000256" key="2">
    <source>
        <dbReference type="ARBA" id="ARBA00022833"/>
    </source>
</evidence>
<dbReference type="GO" id="GO:0000981">
    <property type="term" value="F:DNA-binding transcription factor activity, RNA polymerase II-specific"/>
    <property type="evidence" value="ECO:0007669"/>
    <property type="project" value="InterPro"/>
</dbReference>
<dbReference type="Proteomes" id="UP000799324">
    <property type="component" value="Unassembled WGS sequence"/>
</dbReference>
<sequence length="705" mass="79430">MPLADKERARRTAKACVICHKRKIRCNIDEVEGDVCRPCARDGYDCVPRERKRRRFTFSPSPPSQRRRRTEQPGSVTDGSLPAFSVGSSGNAESQKPASMAFTNGTLPDSDGSFKPEANLGRRLSSATSIRDHSPVMERNSDPVFSTPYNSITSSGMTDTPSCASHSKVVSYLGRLEYLRNDVPVNDDAGVPNKAPHRLSDTDLEILRIQRVCDLPPRPIRDSLLDAFWTRCYPWTPVVERSWIENRHPTQVSLLLQQAMMLAGSRVSTPLPDYPPEEFYKRAKVLFWMGAEEDPIITLAATCLLHWWNPEGPEQVSLDTSGFWLRICVGLVYQIGLHREPNGKSDAGLRRRIWWSLVVRDCLINAGHGRPRALDLRLADVSPISVLDFEGAVGHANLFSSYVGISCILGDLTQSYLRKHGLQEHKRSLEDRLFRWLKTLPESLQLCRRTEGRPLKHYSFEARQLHVQFFTVLVILNRPVDPKLAPSAAALLASSFVAGIFEDFMARDELRFLGPIFTFYCLTAGMAQLSCYRHTGIVTIAEENLAIMARALQELSKRWPSAVGSLKHLMDVREKVMQRPPLGQFPDVNLPNTTFQFFEFSPDLCRMWQPIFERLPQATSIAPRELETAGILQGLRTPFAQPTQFGVDSNMIAQQDILGNQAAMADAMLEPTMLQPQEWFGPYGGIGNWLMVDWDQPLEGTGCMW</sequence>
<keyword evidence="2" id="KW-0862">Zinc</keyword>
<protein>
    <recommendedName>
        <fullName evidence="8">Zn(2)-C6 fungal-type domain-containing protein</fullName>
    </recommendedName>
</protein>
<dbReference type="PANTHER" id="PTHR47171:SF2">
    <property type="entry name" value="TRANSCRIPTION FACTOR, PUTATIVE-RELATED"/>
    <property type="match status" value="1"/>
</dbReference>
<evidence type="ECO:0000313" key="10">
    <source>
        <dbReference type="Proteomes" id="UP000799324"/>
    </source>
</evidence>
<dbReference type="InterPro" id="IPR052073">
    <property type="entry name" value="Amide_Lactam_Regulators"/>
</dbReference>
<evidence type="ECO:0000256" key="3">
    <source>
        <dbReference type="ARBA" id="ARBA00023015"/>
    </source>
</evidence>
<dbReference type="Pfam" id="PF04082">
    <property type="entry name" value="Fungal_trans"/>
    <property type="match status" value="1"/>
</dbReference>